<sequence>MQHPNQSGRHPHKKGLPLVPQIKIENSINDQIWPLQHAIPRESKSYPYLRDSFSGEALLPPYWPDLSVLDGTSEWSSDALGDPFIVKHTEYQLLPKFNFEVTAARQSFVGTDGFGYNGINPWSLPGKNGLAYTAELSNCPDLDASGRSPASLSSDIAECGRSFAWSPNVDQLSPSITFVEPTWSIAEEGVASVSSTTIGKPQAYGAQSMVPEPISTSALGTDQHVNIQQQSIAAHSDSPVEWINSAMPQFSSDVSHSSVYQQHTPCFMSGSYINLYTEPQYGSRQGSEACTAAVRQDAPPSRPIDPRRREEDKFLLKGKRAGLTYKEIKKRMGSKVAESTLRGRFRSLTKARKDRVRKPVWTENDIRLLREIVLSEFDELDDACYRESTRDQKLTKLSWKKVAEYIATNGGSYHFGNSTCKKKWSEIDTNR</sequence>
<name>A0A6A6EN44_9PEZI</name>
<evidence type="ECO:0000313" key="1">
    <source>
        <dbReference type="EMBL" id="KAF2192691.1"/>
    </source>
</evidence>
<organism evidence="1 2">
    <name type="scientific">Zopfia rhizophila CBS 207.26</name>
    <dbReference type="NCBI Taxonomy" id="1314779"/>
    <lineage>
        <taxon>Eukaryota</taxon>
        <taxon>Fungi</taxon>
        <taxon>Dikarya</taxon>
        <taxon>Ascomycota</taxon>
        <taxon>Pezizomycotina</taxon>
        <taxon>Dothideomycetes</taxon>
        <taxon>Dothideomycetes incertae sedis</taxon>
        <taxon>Zopfiaceae</taxon>
        <taxon>Zopfia</taxon>
    </lineage>
</organism>
<evidence type="ECO:0000313" key="2">
    <source>
        <dbReference type="Proteomes" id="UP000800200"/>
    </source>
</evidence>
<proteinExistence type="predicted"/>
<dbReference type="Proteomes" id="UP000800200">
    <property type="component" value="Unassembled WGS sequence"/>
</dbReference>
<keyword evidence="2" id="KW-1185">Reference proteome</keyword>
<protein>
    <recommendedName>
        <fullName evidence="3">Myb-like domain-containing protein</fullName>
    </recommendedName>
</protein>
<reference evidence="1" key="1">
    <citation type="journal article" date="2020" name="Stud. Mycol.">
        <title>101 Dothideomycetes genomes: a test case for predicting lifestyles and emergence of pathogens.</title>
        <authorList>
            <person name="Haridas S."/>
            <person name="Albert R."/>
            <person name="Binder M."/>
            <person name="Bloem J."/>
            <person name="Labutti K."/>
            <person name="Salamov A."/>
            <person name="Andreopoulos B."/>
            <person name="Baker S."/>
            <person name="Barry K."/>
            <person name="Bills G."/>
            <person name="Bluhm B."/>
            <person name="Cannon C."/>
            <person name="Castanera R."/>
            <person name="Culley D."/>
            <person name="Daum C."/>
            <person name="Ezra D."/>
            <person name="Gonzalez J."/>
            <person name="Henrissat B."/>
            <person name="Kuo A."/>
            <person name="Liang C."/>
            <person name="Lipzen A."/>
            <person name="Lutzoni F."/>
            <person name="Magnuson J."/>
            <person name="Mondo S."/>
            <person name="Nolan M."/>
            <person name="Ohm R."/>
            <person name="Pangilinan J."/>
            <person name="Park H.-J."/>
            <person name="Ramirez L."/>
            <person name="Alfaro M."/>
            <person name="Sun H."/>
            <person name="Tritt A."/>
            <person name="Yoshinaga Y."/>
            <person name="Zwiers L.-H."/>
            <person name="Turgeon B."/>
            <person name="Goodwin S."/>
            <person name="Spatafora J."/>
            <person name="Crous P."/>
            <person name="Grigoriev I."/>
        </authorList>
    </citation>
    <scope>NUCLEOTIDE SEQUENCE</scope>
    <source>
        <strain evidence="1">CBS 207.26</strain>
    </source>
</reference>
<evidence type="ECO:0008006" key="3">
    <source>
        <dbReference type="Google" id="ProtNLM"/>
    </source>
</evidence>
<dbReference type="OrthoDB" id="3439209at2759"/>
<dbReference type="EMBL" id="ML994615">
    <property type="protein sequence ID" value="KAF2192691.1"/>
    <property type="molecule type" value="Genomic_DNA"/>
</dbReference>
<gene>
    <name evidence="1" type="ORF">K469DRAFT_694759</name>
</gene>
<dbReference type="AlphaFoldDB" id="A0A6A6EN44"/>
<accession>A0A6A6EN44</accession>